<evidence type="ECO:0000256" key="1">
    <source>
        <dbReference type="SAM" id="Coils"/>
    </source>
</evidence>
<feature type="compositionally biased region" description="Basic residues" evidence="2">
    <location>
        <begin position="690"/>
        <end position="701"/>
    </location>
</feature>
<accession>A0AB40DJV5</accession>
<feature type="coiled-coil region" evidence="1">
    <location>
        <begin position="167"/>
        <end position="194"/>
    </location>
</feature>
<feature type="region of interest" description="Disordered" evidence="2">
    <location>
        <begin position="1"/>
        <end position="103"/>
    </location>
</feature>
<feature type="coiled-coil region" evidence="1">
    <location>
        <begin position="442"/>
        <end position="640"/>
    </location>
</feature>
<evidence type="ECO:0000256" key="2">
    <source>
        <dbReference type="SAM" id="MobiDB-lite"/>
    </source>
</evidence>
<keyword evidence="3" id="KW-1185">Reference proteome</keyword>
<dbReference type="AlphaFoldDB" id="A0AB40DJV5"/>
<dbReference type="Proteomes" id="UP001652628">
    <property type="component" value="Chromosome 3"/>
</dbReference>
<evidence type="ECO:0000313" key="3">
    <source>
        <dbReference type="Proteomes" id="UP001652628"/>
    </source>
</evidence>
<feature type="region of interest" description="Disordered" evidence="2">
    <location>
        <begin position="660"/>
        <end position="707"/>
    </location>
</feature>
<dbReference type="RefSeq" id="XP_065723036.2">
    <property type="nucleotide sequence ID" value="XM_065866964.2"/>
</dbReference>
<evidence type="ECO:0000313" key="5">
    <source>
        <dbReference type="RefSeq" id="XP_070852632.1"/>
    </source>
</evidence>
<keyword evidence="1" id="KW-0175">Coiled coil</keyword>
<proteinExistence type="predicted"/>
<evidence type="ECO:0000313" key="4">
    <source>
        <dbReference type="RefSeq" id="XP_065723036.2"/>
    </source>
</evidence>
<reference evidence="4 5" key="1">
    <citation type="submission" date="2025-05" db="UniProtKB">
        <authorList>
            <consortium name="RefSeq"/>
        </authorList>
    </citation>
    <scope>IDENTIFICATION</scope>
</reference>
<dbReference type="GeneID" id="108007009"/>
<dbReference type="RefSeq" id="XP_070852632.1">
    <property type="nucleotide sequence ID" value="XM_070996531.1"/>
</dbReference>
<protein>
    <submittedName>
        <fullName evidence="4 5">Leucine-rich repeat-containing protein DDB_G0290503</fullName>
    </submittedName>
</protein>
<feature type="compositionally biased region" description="Basic and acidic residues" evidence="2">
    <location>
        <begin position="38"/>
        <end position="49"/>
    </location>
</feature>
<feature type="compositionally biased region" description="Basic and acidic residues" evidence="2">
    <location>
        <begin position="57"/>
        <end position="68"/>
    </location>
</feature>
<gene>
    <name evidence="4 5" type="primary">c(3)G</name>
</gene>
<feature type="coiled-coil region" evidence="1">
    <location>
        <begin position="234"/>
        <end position="303"/>
    </location>
</feature>
<organism evidence="3 4">
    <name type="scientific">Drosophila suzukii</name>
    <name type="common">Spotted-wing drosophila fruit fly</name>
    <dbReference type="NCBI Taxonomy" id="28584"/>
    <lineage>
        <taxon>Eukaryota</taxon>
        <taxon>Metazoa</taxon>
        <taxon>Ecdysozoa</taxon>
        <taxon>Arthropoda</taxon>
        <taxon>Hexapoda</taxon>
        <taxon>Insecta</taxon>
        <taxon>Pterygota</taxon>
        <taxon>Neoptera</taxon>
        <taxon>Endopterygota</taxon>
        <taxon>Diptera</taxon>
        <taxon>Brachycera</taxon>
        <taxon>Muscomorpha</taxon>
        <taxon>Ephydroidea</taxon>
        <taxon>Drosophilidae</taxon>
        <taxon>Drosophila</taxon>
        <taxon>Sophophora</taxon>
    </lineage>
</organism>
<sequence>MAGAKKRAGSQIASAVRPKSPRKSTVAESLGTQIPKENFGDAKRTKIQEKPPSLENVFKKREVQKVPRCETPQNKAPKSPKPEVKPLEKPTTSIPVKSPKKKFKKLPKTPEILWKDIKNLSPGTGAILDCFMKQHNESLSNLKRRDSMTSKKMREITMDALKKNTENVSLNKKLANTQLELTHLKKDLADQIEKNTENINKFKKINQKFTECEKNYDKELGIIKACVEMKNSELKAAQSRIGEQDRELKNMQQTNRELAGAMSNYKLEMEKAQINNSEILTHLTELTQAYDALKHQFNDLSAQKDICEANIVQLSTELNAKMVTCSELEDRVEQLPIEANKALSKLQNELEANKMRCQEQQRLTDQAEKELELSRNEINTLKTLMEERERSHITLTGEHQKMTARLVELVDINEHYSKELADTNLKHSQDMKKAAYKHETAIRELKSQLDKASLDFTKLKDSSEALQKEKLLEASQLQGEIDALKLHRNNEQEVITKLSNELELKTYSFEQELKVQHDQLSNRMQVMRTEFETESQRAAVEIERLTVALQQKDERFKTQQEKLRSLLTDHDKLKDTLAHLEAKNEKLANEFSASKFQLSQELKTQKDNLMKKVSGLELEIKNKEAKMLELERDKNNEMAVLQFKMNRINSVIDQPVTTISKLPEPKGLSKTQSHPNKVQPESDGFSSTSSKKRTVRRHRITTIHASDFESEDDLPIVKEPISGKRAKLSAFVRPQEEPDLFDMLKRSN</sequence>
<name>A0AB40DJV5_DROSZ</name>
<feature type="coiled-coil region" evidence="1">
    <location>
        <begin position="340"/>
        <end position="384"/>
    </location>
</feature>